<protein>
    <submittedName>
        <fullName evidence="1">Uncharacterized protein</fullName>
    </submittedName>
</protein>
<proteinExistence type="predicted"/>
<dbReference type="PROSITE" id="PS51257">
    <property type="entry name" value="PROKAR_LIPOPROTEIN"/>
    <property type="match status" value="1"/>
</dbReference>
<name>A0A1Y6BY64_9BACT</name>
<organism evidence="1 2">
    <name type="scientific">Pseudobacteriovorax antillogorgiicola</name>
    <dbReference type="NCBI Taxonomy" id="1513793"/>
    <lineage>
        <taxon>Bacteria</taxon>
        <taxon>Pseudomonadati</taxon>
        <taxon>Bdellovibrionota</taxon>
        <taxon>Oligoflexia</taxon>
        <taxon>Oligoflexales</taxon>
        <taxon>Pseudobacteriovoracaceae</taxon>
        <taxon>Pseudobacteriovorax</taxon>
    </lineage>
</organism>
<dbReference type="EMBL" id="FWZT01000008">
    <property type="protein sequence ID" value="SMF27126.1"/>
    <property type="molecule type" value="Genomic_DNA"/>
</dbReference>
<evidence type="ECO:0000313" key="2">
    <source>
        <dbReference type="Proteomes" id="UP000192907"/>
    </source>
</evidence>
<keyword evidence="2" id="KW-1185">Reference proteome</keyword>
<accession>A0A1Y6BY64</accession>
<sequence>MKLFPWIIIASLAGISCTKERPTNVVVPSDIAGLEDDESYGVYTFEVVGGDDFRPPYLECVEDVLFGSDIKDHWDDKDYKVGKCPTDITQVDKAEYRYVGFCERLKSHIYRASEDAVESITVASLKRSCGAS</sequence>
<reference evidence="2" key="1">
    <citation type="submission" date="2017-04" db="EMBL/GenBank/DDBJ databases">
        <authorList>
            <person name="Varghese N."/>
            <person name="Submissions S."/>
        </authorList>
    </citation>
    <scope>NUCLEOTIDE SEQUENCE [LARGE SCALE GENOMIC DNA]</scope>
    <source>
        <strain evidence="2">RKEM611</strain>
    </source>
</reference>
<gene>
    <name evidence="1" type="ORF">SAMN06296036_108196</name>
</gene>
<dbReference type="AlphaFoldDB" id="A0A1Y6BY64"/>
<dbReference type="Proteomes" id="UP000192907">
    <property type="component" value="Unassembled WGS sequence"/>
</dbReference>
<evidence type="ECO:0000313" key="1">
    <source>
        <dbReference type="EMBL" id="SMF27126.1"/>
    </source>
</evidence>
<dbReference type="RefSeq" id="WP_132318764.1">
    <property type="nucleotide sequence ID" value="NZ_FWZT01000008.1"/>
</dbReference>